<comment type="caution">
    <text evidence="2">The sequence shown here is derived from an EMBL/GenBank/DDBJ whole genome shotgun (WGS) entry which is preliminary data.</text>
</comment>
<gene>
    <name evidence="1" type="ORF">EDS130_LOCUS45571</name>
    <name evidence="2" type="ORF">XAT740_LOCUS53088</name>
</gene>
<dbReference type="AlphaFoldDB" id="A0A816DK69"/>
<accession>A0A816DK69</accession>
<evidence type="ECO:0000313" key="2">
    <source>
        <dbReference type="EMBL" id="CAF1639636.1"/>
    </source>
</evidence>
<organism evidence="2 3">
    <name type="scientific">Adineta ricciae</name>
    <name type="common">Rotifer</name>
    <dbReference type="NCBI Taxonomy" id="249248"/>
    <lineage>
        <taxon>Eukaryota</taxon>
        <taxon>Metazoa</taxon>
        <taxon>Spiralia</taxon>
        <taxon>Gnathifera</taxon>
        <taxon>Rotifera</taxon>
        <taxon>Eurotatoria</taxon>
        <taxon>Bdelloidea</taxon>
        <taxon>Adinetida</taxon>
        <taxon>Adinetidae</taxon>
        <taxon>Adineta</taxon>
    </lineage>
</organism>
<name>A0A816DK69_ADIRI</name>
<sequence length="257" mass="30475">MYHLEELSLCFTVHEEKTFLDGNNLKKDILRHLSRLNRFSFSISSFIFASYQTTLPSPEDIQRTFDDFSNLQVHSCVDYFPKARLGRCLIYSCPSLLRYYDIITNHFPGGLFINVRKISLVDEHPFEHEFFHVIQKSFPFLQRLSVQNDHPQKCKPFSKSIDENENSSVIDYPYLNELFIVKVHDDYVEQFLVHSKTSFQNSILHINYESLQRITHNFTRDDTRINCTRINQLVLYGEKNHSDCLQEYFPSAKISYY</sequence>
<dbReference type="OrthoDB" id="10031923at2759"/>
<dbReference type="Proteomes" id="UP000663852">
    <property type="component" value="Unassembled WGS sequence"/>
</dbReference>
<dbReference type="EMBL" id="CAJNOJ010001157">
    <property type="protein sequence ID" value="CAF1544678.1"/>
    <property type="molecule type" value="Genomic_DNA"/>
</dbReference>
<reference evidence="2" key="1">
    <citation type="submission" date="2021-02" db="EMBL/GenBank/DDBJ databases">
        <authorList>
            <person name="Nowell W R."/>
        </authorList>
    </citation>
    <scope>NUCLEOTIDE SEQUENCE</scope>
</reference>
<evidence type="ECO:0000313" key="3">
    <source>
        <dbReference type="Proteomes" id="UP000663828"/>
    </source>
</evidence>
<protein>
    <submittedName>
        <fullName evidence="2">Uncharacterized protein</fullName>
    </submittedName>
</protein>
<proteinExistence type="predicted"/>
<evidence type="ECO:0000313" key="1">
    <source>
        <dbReference type="EMBL" id="CAF1544678.1"/>
    </source>
</evidence>
<dbReference type="Proteomes" id="UP000663828">
    <property type="component" value="Unassembled WGS sequence"/>
</dbReference>
<dbReference type="EMBL" id="CAJNOR010008968">
    <property type="protein sequence ID" value="CAF1639636.1"/>
    <property type="molecule type" value="Genomic_DNA"/>
</dbReference>
<keyword evidence="3" id="KW-1185">Reference proteome</keyword>